<dbReference type="PANTHER" id="PTHR11669:SF8">
    <property type="entry name" value="DNA POLYMERASE III SUBUNIT DELTA"/>
    <property type="match status" value="1"/>
</dbReference>
<dbReference type="GO" id="GO:0006261">
    <property type="term" value="P:DNA-templated DNA replication"/>
    <property type="evidence" value="ECO:0007669"/>
    <property type="project" value="TreeGrafter"/>
</dbReference>
<dbReference type="EMBL" id="QZJF01000023">
    <property type="protein sequence ID" value="RJR26328.1"/>
    <property type="molecule type" value="Genomic_DNA"/>
</dbReference>
<evidence type="ECO:0008006" key="3">
    <source>
        <dbReference type="Google" id="ProtNLM"/>
    </source>
</evidence>
<evidence type="ECO:0000313" key="2">
    <source>
        <dbReference type="Proteomes" id="UP000265540"/>
    </source>
</evidence>
<dbReference type="Gene3D" id="3.40.50.300">
    <property type="entry name" value="P-loop containing nucleotide triphosphate hydrolases"/>
    <property type="match status" value="1"/>
</dbReference>
<dbReference type="InterPro" id="IPR027417">
    <property type="entry name" value="P-loop_NTPase"/>
</dbReference>
<dbReference type="AlphaFoldDB" id="A0A3A4ZAW7"/>
<dbReference type="SUPFAM" id="SSF52540">
    <property type="entry name" value="P-loop containing nucleoside triphosphate hydrolases"/>
    <property type="match status" value="1"/>
</dbReference>
<proteinExistence type="predicted"/>
<dbReference type="PANTHER" id="PTHR11669">
    <property type="entry name" value="REPLICATION FACTOR C / DNA POLYMERASE III GAMMA-TAU SUBUNIT"/>
    <property type="match status" value="1"/>
</dbReference>
<sequence length="226" mass="25684">MGTSYIVYGSSDKSRKKLIEEFIEKYTSGNYSLESENKNPDIMVIKNSEEKKSIGITQTKKGIEFLTEKPFSLKKKLLVIENAGKMTSEAQNSLLKTLEEPPEYSEIFLNVELPGQLLETVQSRCKKIKATGLQTEDTLADLSLKVIIESTLGQRLDTAKELSGREREDLISIIDLWVKESRKLMIDTYSLCWAENIIELTKFKNDLEHTNVNARMALEALLLKLT</sequence>
<name>A0A3A4ZAW7_UNCKA</name>
<dbReference type="Proteomes" id="UP000265540">
    <property type="component" value="Unassembled WGS sequence"/>
</dbReference>
<comment type="caution">
    <text evidence="1">The sequence shown here is derived from an EMBL/GenBank/DDBJ whole genome shotgun (WGS) entry which is preliminary data.</text>
</comment>
<protein>
    <recommendedName>
        <fullName evidence="3">DNA polymerase III subunit delta</fullName>
    </recommendedName>
</protein>
<gene>
    <name evidence="1" type="ORF">C4561_05565</name>
</gene>
<evidence type="ECO:0000313" key="1">
    <source>
        <dbReference type="EMBL" id="RJR26328.1"/>
    </source>
</evidence>
<dbReference type="Pfam" id="PF13177">
    <property type="entry name" value="DNA_pol3_delta2"/>
    <property type="match status" value="1"/>
</dbReference>
<dbReference type="InterPro" id="IPR050238">
    <property type="entry name" value="DNA_Rep/Repair_Clamp_Loader"/>
</dbReference>
<reference evidence="1 2" key="1">
    <citation type="journal article" date="2017" name="ISME J.">
        <title>Energy and carbon metabolisms in a deep terrestrial subsurface fluid microbial community.</title>
        <authorList>
            <person name="Momper L."/>
            <person name="Jungbluth S.P."/>
            <person name="Lee M.D."/>
            <person name="Amend J.P."/>
        </authorList>
    </citation>
    <scope>NUCLEOTIDE SEQUENCE [LARGE SCALE GENOMIC DNA]</scope>
    <source>
        <strain evidence="1">SURF_46</strain>
    </source>
</reference>
<accession>A0A3A4ZAW7</accession>
<organism evidence="1 2">
    <name type="scientific">candidate division WWE3 bacterium</name>
    <dbReference type="NCBI Taxonomy" id="2053526"/>
    <lineage>
        <taxon>Bacteria</taxon>
        <taxon>Katanobacteria</taxon>
    </lineage>
</organism>